<keyword evidence="3" id="KW-1185">Reference proteome</keyword>
<feature type="transmembrane region" description="Helical" evidence="1">
    <location>
        <begin position="247"/>
        <end position="267"/>
    </location>
</feature>
<dbReference type="InterPro" id="IPR018688">
    <property type="entry name" value="PpoB2-like"/>
</dbReference>
<dbReference type="RefSeq" id="WP_275632903.1">
    <property type="nucleotide sequence ID" value="NZ_JARGYD010000004.1"/>
</dbReference>
<proteinExistence type="predicted"/>
<feature type="transmembrane region" description="Helical" evidence="1">
    <location>
        <begin position="203"/>
        <end position="235"/>
    </location>
</feature>
<organism evidence="2 3">
    <name type="scientific">Psychromarinibacter halotolerans</name>
    <dbReference type="NCBI Taxonomy" id="1775175"/>
    <lineage>
        <taxon>Bacteria</taxon>
        <taxon>Pseudomonadati</taxon>
        <taxon>Pseudomonadota</taxon>
        <taxon>Alphaproteobacteria</taxon>
        <taxon>Rhodobacterales</taxon>
        <taxon>Paracoccaceae</taxon>
        <taxon>Psychromarinibacter</taxon>
    </lineage>
</organism>
<feature type="transmembrane region" description="Helical" evidence="1">
    <location>
        <begin position="115"/>
        <end position="136"/>
    </location>
</feature>
<keyword evidence="1" id="KW-1133">Transmembrane helix</keyword>
<feature type="transmembrane region" description="Helical" evidence="1">
    <location>
        <begin position="15"/>
        <end position="42"/>
    </location>
</feature>
<keyword evidence="1" id="KW-0472">Membrane</keyword>
<gene>
    <name evidence="2" type="ORF">ACFOGP_09395</name>
</gene>
<accession>A0ABV7GMQ9</accession>
<evidence type="ECO:0000313" key="2">
    <source>
        <dbReference type="EMBL" id="MFC3142923.1"/>
    </source>
</evidence>
<keyword evidence="1" id="KW-0812">Transmembrane</keyword>
<dbReference type="Proteomes" id="UP001595632">
    <property type="component" value="Unassembled WGS sequence"/>
</dbReference>
<evidence type="ECO:0000256" key="1">
    <source>
        <dbReference type="SAM" id="Phobius"/>
    </source>
</evidence>
<feature type="transmembrane region" description="Helical" evidence="1">
    <location>
        <begin position="62"/>
        <end position="95"/>
    </location>
</feature>
<dbReference type="Pfam" id="PF09948">
    <property type="entry name" value="PpoB2"/>
    <property type="match status" value="1"/>
</dbReference>
<evidence type="ECO:0000313" key="3">
    <source>
        <dbReference type="Proteomes" id="UP001595632"/>
    </source>
</evidence>
<comment type="caution">
    <text evidence="2">The sequence shown here is derived from an EMBL/GenBank/DDBJ whole genome shotgun (WGS) entry which is preliminary data.</text>
</comment>
<dbReference type="EMBL" id="JBHRTB010000010">
    <property type="protein sequence ID" value="MFC3142923.1"/>
    <property type="molecule type" value="Genomic_DNA"/>
</dbReference>
<name>A0ABV7GMQ9_9RHOB</name>
<reference evidence="3" key="1">
    <citation type="journal article" date="2019" name="Int. J. Syst. Evol. Microbiol.">
        <title>The Global Catalogue of Microorganisms (GCM) 10K type strain sequencing project: providing services to taxonomists for standard genome sequencing and annotation.</title>
        <authorList>
            <consortium name="The Broad Institute Genomics Platform"/>
            <consortium name="The Broad Institute Genome Sequencing Center for Infectious Disease"/>
            <person name="Wu L."/>
            <person name="Ma J."/>
        </authorList>
    </citation>
    <scope>NUCLEOTIDE SEQUENCE [LARGE SCALE GENOMIC DNA]</scope>
    <source>
        <strain evidence="3">KCTC 52366</strain>
    </source>
</reference>
<sequence length="268" mass="28716">MRGGWVEVALRRDRALLVGAMGVLFLLAGLYTIFGVGMSMSALDMTRMAGMIDMPSLRTPGAWSAGFTVLVVLMWWVMMVAMMLPSVAPVILLYAALIRRSSTPDRARNLGANFLAGYLLAWLGFSLGAALCQWALEYAGVVSASMMTLLDTRLGAVVLIAAGAFQFTPLKDSCLSQCRSPAKFLSERHRPGLRGALVMGLEHGIYCLGCCWGLMALLFVGGIMNLYWIVGLAALVALEKLTPHGRLISRIAGAALVAWGLSLLTGLT</sequence>
<protein>
    <submittedName>
        <fullName evidence="2">DUF2182 domain-containing protein</fullName>
    </submittedName>
</protein>